<feature type="transmembrane region" description="Helical" evidence="1">
    <location>
        <begin position="20"/>
        <end position="40"/>
    </location>
</feature>
<proteinExistence type="predicted"/>
<evidence type="ECO:0000256" key="1">
    <source>
        <dbReference type="SAM" id="Phobius"/>
    </source>
</evidence>
<dbReference type="AlphaFoldDB" id="A0A8T0JRT4"/>
<reference evidence="2 3" key="1">
    <citation type="submission" date="2020-05" db="EMBL/GenBank/DDBJ databases">
        <title>Vigna angularis (adzuki bean) Var. LongXiaoDou No. 4 denovo assembly.</title>
        <authorList>
            <person name="Xiang H."/>
        </authorList>
    </citation>
    <scope>NUCLEOTIDE SEQUENCE [LARGE SCALE GENOMIC DNA]</scope>
    <source>
        <tissue evidence="2">Leaf</tissue>
    </source>
</reference>
<keyword evidence="1" id="KW-1133">Transmembrane helix</keyword>
<keyword evidence="1" id="KW-0472">Membrane</keyword>
<dbReference type="Proteomes" id="UP000743370">
    <property type="component" value="Unassembled WGS sequence"/>
</dbReference>
<evidence type="ECO:0000313" key="2">
    <source>
        <dbReference type="EMBL" id="KAG2380650.1"/>
    </source>
</evidence>
<gene>
    <name evidence="2" type="ORF">HKW66_Vig0248380</name>
</gene>
<evidence type="ECO:0000313" key="3">
    <source>
        <dbReference type="Proteomes" id="UP000743370"/>
    </source>
</evidence>
<accession>A0A8T0JRT4</accession>
<comment type="caution">
    <text evidence="2">The sequence shown here is derived from an EMBL/GenBank/DDBJ whole genome shotgun (WGS) entry which is preliminary data.</text>
</comment>
<name>A0A8T0JRT4_PHAAN</name>
<organism evidence="2 3">
    <name type="scientific">Phaseolus angularis</name>
    <name type="common">Azuki bean</name>
    <name type="synonym">Vigna angularis</name>
    <dbReference type="NCBI Taxonomy" id="3914"/>
    <lineage>
        <taxon>Eukaryota</taxon>
        <taxon>Viridiplantae</taxon>
        <taxon>Streptophyta</taxon>
        <taxon>Embryophyta</taxon>
        <taxon>Tracheophyta</taxon>
        <taxon>Spermatophyta</taxon>
        <taxon>Magnoliopsida</taxon>
        <taxon>eudicotyledons</taxon>
        <taxon>Gunneridae</taxon>
        <taxon>Pentapetalae</taxon>
        <taxon>rosids</taxon>
        <taxon>fabids</taxon>
        <taxon>Fabales</taxon>
        <taxon>Fabaceae</taxon>
        <taxon>Papilionoideae</taxon>
        <taxon>50 kb inversion clade</taxon>
        <taxon>NPAAA clade</taxon>
        <taxon>indigoferoid/millettioid clade</taxon>
        <taxon>Phaseoleae</taxon>
        <taxon>Vigna</taxon>
    </lineage>
</organism>
<sequence length="87" mass="9514">MLDSVGIGYLLDFNFERRRVRGLMGVVVVGVLGTAIWGGALANQLSLVYWVIGALTDDSEIVNSELGAHNNKLSITLYLVMFVVKDE</sequence>
<protein>
    <submittedName>
        <fullName evidence="2">UNC93-like protein</fullName>
    </submittedName>
</protein>
<dbReference type="EMBL" id="JABFOF010000009">
    <property type="protein sequence ID" value="KAG2380650.1"/>
    <property type="molecule type" value="Genomic_DNA"/>
</dbReference>
<keyword evidence="1" id="KW-0812">Transmembrane</keyword>